<dbReference type="RefSeq" id="WP_377067409.1">
    <property type="nucleotide sequence ID" value="NZ_JBHMEC010000008.1"/>
</dbReference>
<sequence>MTDTHTTADIHQEKVFEAHIVACLTADQGYIERDCAAHYDVAHALDTELLFRFLRTTQPEAWQTLEDHYSAQAEAEVLKRLDKALKDNPTHVVLRDGIKLVPNIRFALCFFKPASNLNPDLTRLYEANILSVMRQVHYSAKDPKKSIDIVTFVNGIPVATLEVKNLLTGQNVRHAEKQYRQDRSPAGEPLLTFKRGAIVHFAVDQDNVSMTTRLMNGKTRFLPFNRGRDGGAGNPDVPDENRVAYLYKDLPEGRAVFSREVLLDLIGRFIHLERSNGKEVLIFPRFQQFDAVRKLLVDARGQGAGQNYLIQHSAGSGKSNTIAWTAHQIINLHDEDDKPLFDTAIIVTDRLVLDRQLQNTIGGFAQTEGVVKKIDGTSRDLKDAILRGARIIITTIQKFGTEHLATISGQAGRNFAVIIDEAHSSQSGKAAQAMSDALTRDATSSDDIEDLVLAFQKARGPQKNISFLAFTATPRNVTLERFGRIGADGKPHPFHLYSMRQAIEEEFIVDVLKNYMTYKAYYQLEKTIEDDPAFKGRKAQARVARYASLHPTAIDQKVEVIVEHFRRHVAKELSGQAKAMIVTQSREHALRYWQQLTRYIEDKGYTGLKALVAFSGDLTIDGNVWTEATANGFAETELPKKFDTDDYQVLVVAEKYQTGFDQPKLVAMYVDKKLAGLQAVQTLARLNRSYGKDKPTFVLDFQNTMEEIREAFAPFFEATALEERTDLNQIYDLEQRITNATYIHKDEVARFADQFFKGDLTTQDRLALEGTVRLALERFILDEDETQQEEFRQLLKSFLRFYAFVAQVVSLNDAWLEKLYAYSAWLSRLLPSRDVPADITITDDMLTLSAFKLQKGEEGSASLAAGETATLDPITEFGANAYTEEEERSLSEIIDSFNERHGTSFSRDDFLRFERVTREIMDEDMTEMVRNNPADVVYNAFSQAFFEGMVKMFQNDNEMRNIVMTDKDAREQATRHFFKRAQRAAREG</sequence>
<keyword evidence="2" id="KW-0255">Endonuclease</keyword>
<dbReference type="SMART" id="SM00487">
    <property type="entry name" value="DEXDc"/>
    <property type="match status" value="1"/>
</dbReference>
<keyword evidence="2" id="KW-0540">Nuclease</keyword>
<reference evidence="2 3" key="1">
    <citation type="submission" date="2024-09" db="EMBL/GenBank/DDBJ databases">
        <authorList>
            <person name="Sun Q."/>
            <person name="Mori K."/>
        </authorList>
    </citation>
    <scope>NUCLEOTIDE SEQUENCE [LARGE SCALE GENOMIC DNA]</scope>
    <source>
        <strain evidence="2 3">CECT 9424</strain>
    </source>
</reference>
<dbReference type="Gene3D" id="3.40.50.300">
    <property type="entry name" value="P-loop containing nucleotide triphosphate hydrolases"/>
    <property type="match status" value="2"/>
</dbReference>
<evidence type="ECO:0000313" key="2">
    <source>
        <dbReference type="EMBL" id="MFB9148973.1"/>
    </source>
</evidence>
<dbReference type="GO" id="GO:0009035">
    <property type="term" value="F:type I site-specific deoxyribonuclease activity"/>
    <property type="evidence" value="ECO:0007669"/>
    <property type="project" value="UniProtKB-EC"/>
</dbReference>
<gene>
    <name evidence="2" type="ORF">ACFFU4_04325</name>
</gene>
<dbReference type="Proteomes" id="UP001589670">
    <property type="component" value="Unassembled WGS sequence"/>
</dbReference>
<evidence type="ECO:0000259" key="1">
    <source>
        <dbReference type="PROSITE" id="PS51192"/>
    </source>
</evidence>
<dbReference type="SUPFAM" id="SSF52540">
    <property type="entry name" value="P-loop containing nucleoside triphosphate hydrolases"/>
    <property type="match status" value="1"/>
</dbReference>
<dbReference type="InterPro" id="IPR040980">
    <property type="entry name" value="SWI2_SNF2"/>
</dbReference>
<name>A0ABV5HX19_9RHOB</name>
<evidence type="ECO:0000313" key="3">
    <source>
        <dbReference type="Proteomes" id="UP001589670"/>
    </source>
</evidence>
<dbReference type="Pfam" id="PF18766">
    <property type="entry name" value="SWI2_SNF2"/>
    <property type="match status" value="1"/>
</dbReference>
<dbReference type="InterPro" id="IPR007409">
    <property type="entry name" value="Restrct_endonuc_type1_HsdR_N"/>
</dbReference>
<keyword evidence="2" id="KW-0378">Hydrolase</keyword>
<accession>A0ABV5HX19</accession>
<dbReference type="InterPro" id="IPR027417">
    <property type="entry name" value="P-loop_NTPase"/>
</dbReference>
<proteinExistence type="predicted"/>
<dbReference type="InterPro" id="IPR055180">
    <property type="entry name" value="HsdR_RecA-like_helicase_dom_2"/>
</dbReference>
<dbReference type="Gene3D" id="3.90.1570.50">
    <property type="match status" value="1"/>
</dbReference>
<dbReference type="PANTHER" id="PTHR42927">
    <property type="entry name" value="HELICASE SUPERFAMILY 1 AND 2 DOMAIN-CONTAINING PROTEIN"/>
    <property type="match status" value="1"/>
</dbReference>
<comment type="caution">
    <text evidence="2">The sequence shown here is derived from an EMBL/GenBank/DDBJ whole genome shotgun (WGS) entry which is preliminary data.</text>
</comment>
<keyword evidence="3" id="KW-1185">Reference proteome</keyword>
<protein>
    <submittedName>
        <fullName evidence="2">Type I restriction endonuclease subunit R</fullName>
        <ecNumber evidence="2">3.1.21.3</ecNumber>
    </submittedName>
</protein>
<dbReference type="Pfam" id="PF22679">
    <property type="entry name" value="T1R_D3-like"/>
    <property type="match status" value="1"/>
</dbReference>
<organism evidence="2 3">
    <name type="scientific">Roseovarius ramblicola</name>
    <dbReference type="NCBI Taxonomy" id="2022336"/>
    <lineage>
        <taxon>Bacteria</taxon>
        <taxon>Pseudomonadati</taxon>
        <taxon>Pseudomonadota</taxon>
        <taxon>Alphaproteobacteria</taxon>
        <taxon>Rhodobacterales</taxon>
        <taxon>Roseobacteraceae</taxon>
        <taxon>Roseovarius</taxon>
    </lineage>
</organism>
<dbReference type="InterPro" id="IPR014001">
    <property type="entry name" value="Helicase_ATP-bd"/>
</dbReference>
<dbReference type="Pfam" id="PF04313">
    <property type="entry name" value="HSDR_N"/>
    <property type="match status" value="1"/>
</dbReference>
<feature type="domain" description="Helicase ATP-binding" evidence="1">
    <location>
        <begin position="299"/>
        <end position="492"/>
    </location>
</feature>
<dbReference type="PROSITE" id="PS51192">
    <property type="entry name" value="HELICASE_ATP_BIND_1"/>
    <property type="match status" value="1"/>
</dbReference>
<dbReference type="EC" id="3.1.21.3" evidence="2"/>
<dbReference type="PANTHER" id="PTHR42927:SF1">
    <property type="entry name" value="HELICASE SUPERFAMILY 1 AND 2 DOMAIN-CONTAINING PROTEIN"/>
    <property type="match status" value="1"/>
</dbReference>
<dbReference type="EMBL" id="JBHMEC010000008">
    <property type="protein sequence ID" value="MFB9148973.1"/>
    <property type="molecule type" value="Genomic_DNA"/>
</dbReference>